<dbReference type="EMBL" id="BPLF01000002">
    <property type="protein sequence ID" value="GIX63862.1"/>
    <property type="molecule type" value="Genomic_DNA"/>
</dbReference>
<dbReference type="AlphaFoldDB" id="A0AAV4LUD7"/>
<feature type="region of interest" description="Disordered" evidence="2">
    <location>
        <begin position="474"/>
        <end position="507"/>
    </location>
</feature>
<evidence type="ECO:0000256" key="1">
    <source>
        <dbReference type="SAM" id="Coils"/>
    </source>
</evidence>
<evidence type="ECO:0000313" key="3">
    <source>
        <dbReference type="EMBL" id="GIX63862.1"/>
    </source>
</evidence>
<gene>
    <name evidence="3" type="ORF">BcabD6B2_32970</name>
</gene>
<feature type="compositionally biased region" description="Polar residues" evidence="2">
    <location>
        <begin position="490"/>
        <end position="503"/>
    </location>
</feature>
<feature type="compositionally biased region" description="Basic and acidic residues" evidence="2">
    <location>
        <begin position="556"/>
        <end position="567"/>
    </location>
</feature>
<accession>A0AAV4LUD7</accession>
<evidence type="ECO:0000313" key="4">
    <source>
        <dbReference type="Proteomes" id="UP001497744"/>
    </source>
</evidence>
<feature type="region of interest" description="Disordered" evidence="2">
    <location>
        <begin position="900"/>
        <end position="920"/>
    </location>
</feature>
<dbReference type="Proteomes" id="UP001497744">
    <property type="component" value="Unassembled WGS sequence"/>
</dbReference>
<name>A0AAV4LUD7_BABCB</name>
<protein>
    <submittedName>
        <fullName evidence="3">Spindle pole body component 110</fullName>
    </submittedName>
</protein>
<reference evidence="3 4" key="1">
    <citation type="submission" date="2021-06" db="EMBL/GenBank/DDBJ databases">
        <title>Genome sequence of Babesia caballi.</title>
        <authorList>
            <person name="Yamagishi J."/>
            <person name="Kidaka T."/>
            <person name="Ochi A."/>
        </authorList>
    </citation>
    <scope>NUCLEOTIDE SEQUENCE [LARGE SCALE GENOMIC DNA]</scope>
    <source>
        <strain evidence="3">USDA-D6B2</strain>
    </source>
</reference>
<keyword evidence="1" id="KW-0175">Coiled coil</keyword>
<proteinExistence type="predicted"/>
<evidence type="ECO:0000256" key="2">
    <source>
        <dbReference type="SAM" id="MobiDB-lite"/>
    </source>
</evidence>
<sequence length="920" mass="100838">MPVTSHCGLSGSELRSSNASNKKATSTWRLIERSKGAVAARADRQHQLQALGQAVPHPVPGHPTGEGAGNGRELPGEGRQGFHQVVADVAAARELLEVVLLLQQQAGNLPGEVAQKELGELVLRRQAAEGLGEGGVLGRLAEGELGPDGLRQQPQCAQRRVQQPGVLLCVQLPQLLAVGQLSVEGRRLGVAELAHHGAAGRQELGDRLQHECEVLHAQLRQRAERALGVAQQDARVGIAHADDAEAEHRKLARPRRLRREQVPLQQSCRIAAAQLIVALWALNLGFDLDALPPGLQGEPGSELIVLVRAMESRLGCKWREIISEVTGHARSDYAASLREEHQEGLLQGKKAYAIDNGGADITLFVPWRLHLPMESLFRLVAGGPRMTVVTFKMLIDIVGLFPKSQSTRKKDDILEYIVTRVIGHANSLDFEEYLHALFLLAQYRAAVLRVTEQCSFNHLLSTLNGYWGRVSSEERQESGRQVVTRGGSGEQSNRSYLPSTNRPATPEADLVQSVSELSIASRRSAVTPSAASPAAASPPSSSIHSDSLQHAATADSVKEESQERASETDAGVNDAATQDLEPAVVSANSLEIQRSPSGPSQGEQILRLAEERMNETCEMMRNELTTLREKMEEYRVHEGQRQELLHTISVLKADKAALQKQVDADGQSARETQARLEGTVAGLTEELRVARDRVGELEALLQEAEQKLQEEDERRAHGQKVQSMLALQTEYETMLFTAFVSYRDNELVEGEFVMSEANCVSFCLDFGLDEHHLSAGSDREPVAKTAYGKVCGRGPEGRLTYPLFKEFLLRVAELVDPQSTQKRAFQLLVVNTIFSRMEEDQRAPHQGGRHLIAPDEFGRMPYDLLPQGHGDAAAGPGRLYGAACPEGYIDVEGKMWFEREHERSRPAEADGSGTPRFPEL</sequence>
<dbReference type="GeneID" id="94195343"/>
<feature type="region of interest" description="Disordered" evidence="2">
    <location>
        <begin position="1"/>
        <end position="26"/>
    </location>
</feature>
<organism evidence="3 4">
    <name type="scientific">Babesia caballi</name>
    <dbReference type="NCBI Taxonomy" id="5871"/>
    <lineage>
        <taxon>Eukaryota</taxon>
        <taxon>Sar</taxon>
        <taxon>Alveolata</taxon>
        <taxon>Apicomplexa</taxon>
        <taxon>Aconoidasida</taxon>
        <taxon>Piroplasmida</taxon>
        <taxon>Babesiidae</taxon>
        <taxon>Babesia</taxon>
    </lineage>
</organism>
<feature type="compositionally biased region" description="Polar residues" evidence="2">
    <location>
        <begin position="13"/>
        <end position="26"/>
    </location>
</feature>
<feature type="region of interest" description="Disordered" evidence="2">
    <location>
        <begin position="528"/>
        <end position="578"/>
    </location>
</feature>
<feature type="region of interest" description="Disordered" evidence="2">
    <location>
        <begin position="53"/>
        <end position="78"/>
    </location>
</feature>
<dbReference type="RefSeq" id="XP_067715931.1">
    <property type="nucleotide sequence ID" value="XM_067859830.1"/>
</dbReference>
<feature type="coiled-coil region" evidence="1">
    <location>
        <begin position="610"/>
        <end position="721"/>
    </location>
</feature>
<comment type="caution">
    <text evidence="3">The sequence shown here is derived from an EMBL/GenBank/DDBJ whole genome shotgun (WGS) entry which is preliminary data.</text>
</comment>
<feature type="compositionally biased region" description="Low complexity" evidence="2">
    <location>
        <begin position="528"/>
        <end position="542"/>
    </location>
</feature>
<keyword evidence="4" id="KW-1185">Reference proteome</keyword>